<gene>
    <name evidence="2" type="ORF">WMO63_15520</name>
</gene>
<evidence type="ECO:0000313" key="3">
    <source>
        <dbReference type="Proteomes" id="UP001465426"/>
    </source>
</evidence>
<feature type="region of interest" description="Disordered" evidence="1">
    <location>
        <begin position="1"/>
        <end position="32"/>
    </location>
</feature>
<evidence type="ECO:0000256" key="1">
    <source>
        <dbReference type="SAM" id="MobiDB-lite"/>
    </source>
</evidence>
<reference evidence="2 3" key="1">
    <citation type="submission" date="2024-03" db="EMBL/GenBank/DDBJ databases">
        <title>Human intestinal bacterial collection.</title>
        <authorList>
            <person name="Pauvert C."/>
            <person name="Hitch T.C.A."/>
            <person name="Clavel T."/>
        </authorList>
    </citation>
    <scope>NUCLEOTIDE SEQUENCE [LARGE SCALE GENOMIC DNA]</scope>
    <source>
        <strain evidence="2 3">CLA-SR-H024</strain>
    </source>
</reference>
<feature type="compositionally biased region" description="Polar residues" evidence="1">
    <location>
        <begin position="10"/>
        <end position="20"/>
    </location>
</feature>
<proteinExistence type="predicted"/>
<name>A0ABV1F153_9BACI</name>
<organism evidence="2 3">
    <name type="scientific">Niallia hominis</name>
    <dbReference type="NCBI Taxonomy" id="3133173"/>
    <lineage>
        <taxon>Bacteria</taxon>
        <taxon>Bacillati</taxon>
        <taxon>Bacillota</taxon>
        <taxon>Bacilli</taxon>
        <taxon>Bacillales</taxon>
        <taxon>Bacillaceae</taxon>
        <taxon>Niallia</taxon>
    </lineage>
</organism>
<dbReference type="EMBL" id="JBBMFN010000041">
    <property type="protein sequence ID" value="MEQ2467064.1"/>
    <property type="molecule type" value="Genomic_DNA"/>
</dbReference>
<dbReference type="RefSeq" id="WP_031539485.1">
    <property type="nucleotide sequence ID" value="NZ_JBBMFN010000041.1"/>
</dbReference>
<dbReference type="Proteomes" id="UP001465426">
    <property type="component" value="Unassembled WGS sequence"/>
</dbReference>
<evidence type="ECO:0000313" key="2">
    <source>
        <dbReference type="EMBL" id="MEQ2467064.1"/>
    </source>
</evidence>
<protein>
    <submittedName>
        <fullName evidence="2">Motility protein</fullName>
    </submittedName>
</protein>
<comment type="caution">
    <text evidence="2">The sequence shown here is derived from an EMBL/GenBank/DDBJ whole genome shotgun (WGS) entry which is preliminary data.</text>
</comment>
<keyword evidence="3" id="KW-1185">Reference proteome</keyword>
<sequence length="67" mass="7381">MEMTSVEKCQGQNQQMASRSSRMKALDQTEGKIDYSNKSNKLLEEASTKALEQAAQPYLGGNIDIKG</sequence>
<accession>A0ABV1F153</accession>